<keyword evidence="2" id="KW-0378">Hydrolase</keyword>
<dbReference type="PANTHER" id="PTHR43240:SF5">
    <property type="entry name" value="1,4-DIHYDROXY-2-NAPHTHOYL-COA THIOESTERASE 1"/>
    <property type="match status" value="1"/>
</dbReference>
<protein>
    <submittedName>
        <fullName evidence="4">4HBT domain-containing protein</fullName>
    </submittedName>
</protein>
<evidence type="ECO:0000313" key="5">
    <source>
        <dbReference type="Proteomes" id="UP000002357"/>
    </source>
</evidence>
<dbReference type="Pfam" id="PF03061">
    <property type="entry name" value="4HBT"/>
    <property type="match status" value="1"/>
</dbReference>
<dbReference type="EMBL" id="CM000913">
    <property type="protein sequence ID" value="EFG06274.1"/>
    <property type="molecule type" value="Genomic_DNA"/>
</dbReference>
<dbReference type="SUPFAM" id="SSF54637">
    <property type="entry name" value="Thioesterase/thiol ester dehydrase-isomerase"/>
    <property type="match status" value="1"/>
</dbReference>
<evidence type="ECO:0000256" key="2">
    <source>
        <dbReference type="ARBA" id="ARBA00022801"/>
    </source>
</evidence>
<dbReference type="PANTHER" id="PTHR43240">
    <property type="entry name" value="1,4-DIHYDROXY-2-NAPHTHOYL-COA THIOESTERASE 1"/>
    <property type="match status" value="1"/>
</dbReference>
<sequence>MRPHPERSRAMGDESPVKFPQEVIDEYTALGVDLPTLFSAGSIGNRMGIRVQEVSAERVVGTMPVEGNTQPYGLLHGGASAVLAETLGSLGAMLHGGSSRMAVGVDLNCTHHRGARSGLVTGVATALHRGRSTATYEIAITDDQGRRVCSARLTCMIRDMPAPGVARRDDAG</sequence>
<dbReference type="GO" id="GO:0005829">
    <property type="term" value="C:cytosol"/>
    <property type="evidence" value="ECO:0007669"/>
    <property type="project" value="TreeGrafter"/>
</dbReference>
<accession>E2PYQ2</accession>
<evidence type="ECO:0000259" key="3">
    <source>
        <dbReference type="Pfam" id="PF03061"/>
    </source>
</evidence>
<name>E2PYQ2_STRCL</name>
<proteinExistence type="inferred from homology"/>
<dbReference type="Gene3D" id="3.10.129.10">
    <property type="entry name" value="Hotdog Thioesterase"/>
    <property type="match status" value="1"/>
</dbReference>
<dbReference type="InterPro" id="IPR003736">
    <property type="entry name" value="PAAI_dom"/>
</dbReference>
<dbReference type="GO" id="GO:0061522">
    <property type="term" value="F:1,4-dihydroxy-2-naphthoyl-CoA thioesterase activity"/>
    <property type="evidence" value="ECO:0007669"/>
    <property type="project" value="TreeGrafter"/>
</dbReference>
<dbReference type="NCBIfam" id="TIGR00369">
    <property type="entry name" value="unchar_dom_1"/>
    <property type="match status" value="1"/>
</dbReference>
<comment type="similarity">
    <text evidence="1">Belongs to the thioesterase PaaI family.</text>
</comment>
<dbReference type="FunFam" id="3.10.129.10:FF:000045">
    <property type="entry name" value="Hotdog fold thioesterase"/>
    <property type="match status" value="1"/>
</dbReference>
<gene>
    <name evidence="4" type="ORF">SCLAV_1196</name>
</gene>
<dbReference type="CDD" id="cd03443">
    <property type="entry name" value="PaaI_thioesterase"/>
    <property type="match status" value="1"/>
</dbReference>
<dbReference type="STRING" id="1901.BB341_22110"/>
<dbReference type="eggNOG" id="COG2050">
    <property type="taxonomic scope" value="Bacteria"/>
</dbReference>
<reference evidence="4 5" key="1">
    <citation type="journal article" date="2010" name="Genome Biol. Evol.">
        <title>The sequence of a 1.8-mb bacterial linear plasmid reveals a rich evolutionary reservoir of secondary metabolic pathways.</title>
        <authorList>
            <person name="Medema M.H."/>
            <person name="Trefzer A."/>
            <person name="Kovalchuk A."/>
            <person name="van den Berg M."/>
            <person name="Mueller U."/>
            <person name="Heijne W."/>
            <person name="Wu L."/>
            <person name="Alam M.T."/>
            <person name="Ronning C.M."/>
            <person name="Nierman W.C."/>
            <person name="Bovenberg R.A.L."/>
            <person name="Breitling R."/>
            <person name="Takano E."/>
        </authorList>
    </citation>
    <scope>NUCLEOTIDE SEQUENCE [LARGE SCALE GENOMIC DNA]</scope>
    <source>
        <strain evidence="5">ATCC 27064 / DSM 738 / JCM 4710 / NBRC 13307 / NCIMB 12785 / NRRL 3585 / VKM Ac-602</strain>
    </source>
</reference>
<organism evidence="4 5">
    <name type="scientific">Streptomyces clavuligerus</name>
    <dbReference type="NCBI Taxonomy" id="1901"/>
    <lineage>
        <taxon>Bacteria</taxon>
        <taxon>Bacillati</taxon>
        <taxon>Actinomycetota</taxon>
        <taxon>Actinomycetes</taxon>
        <taxon>Kitasatosporales</taxon>
        <taxon>Streptomycetaceae</taxon>
        <taxon>Streptomyces</taxon>
    </lineage>
</organism>
<dbReference type="AlphaFoldDB" id="E2PYQ2"/>
<dbReference type="InterPro" id="IPR006683">
    <property type="entry name" value="Thioestr_dom"/>
</dbReference>
<evidence type="ECO:0000256" key="1">
    <source>
        <dbReference type="ARBA" id="ARBA00008324"/>
    </source>
</evidence>
<dbReference type="Proteomes" id="UP000002357">
    <property type="component" value="Chromosome"/>
</dbReference>
<feature type="domain" description="Thioesterase" evidence="3">
    <location>
        <begin position="72"/>
        <end position="149"/>
    </location>
</feature>
<evidence type="ECO:0000313" key="4">
    <source>
        <dbReference type="EMBL" id="EFG06274.1"/>
    </source>
</evidence>
<keyword evidence="5" id="KW-1185">Reference proteome</keyword>
<dbReference type="InterPro" id="IPR029069">
    <property type="entry name" value="HotDog_dom_sf"/>
</dbReference>